<reference evidence="1 2" key="1">
    <citation type="journal article" date="2013" name="Genome Announc.">
        <title>Draft Genome Sequence of an Alphaproteobacterium, Caenispirillum salinarum AK4(T), Isolated from a Solar Saltern.</title>
        <authorList>
            <person name="Khatri I."/>
            <person name="Singh A."/>
            <person name="Korpole S."/>
            <person name="Pinnaka A.K."/>
            <person name="Subramanian S."/>
        </authorList>
    </citation>
    <scope>NUCLEOTIDE SEQUENCE [LARGE SCALE GENOMIC DNA]</scope>
    <source>
        <strain evidence="1 2">AK4</strain>
    </source>
</reference>
<proteinExistence type="predicted"/>
<organism evidence="1 2">
    <name type="scientific">Caenispirillum salinarum AK4</name>
    <dbReference type="NCBI Taxonomy" id="1238182"/>
    <lineage>
        <taxon>Bacteria</taxon>
        <taxon>Pseudomonadati</taxon>
        <taxon>Pseudomonadota</taxon>
        <taxon>Alphaproteobacteria</taxon>
        <taxon>Rhodospirillales</taxon>
        <taxon>Novispirillaceae</taxon>
        <taxon>Caenispirillum</taxon>
    </lineage>
</organism>
<keyword evidence="2" id="KW-1185">Reference proteome</keyword>
<gene>
    <name evidence="1" type="ORF">C882_1963</name>
</gene>
<dbReference type="Gene3D" id="3.30.1360.120">
    <property type="entry name" value="Probable tRNA modification gtpase trme, domain 1"/>
    <property type="match status" value="1"/>
</dbReference>
<dbReference type="AlphaFoldDB" id="K9GQM4"/>
<dbReference type="OrthoDB" id="9814782at2"/>
<evidence type="ECO:0000313" key="1">
    <source>
        <dbReference type="EMBL" id="EKV27034.1"/>
    </source>
</evidence>
<sequence>MTVDTLPSRPQASAAAVTLERLALRTTLNLRGDPADAGFLDAVKQATGLTLPTDANTWTEGGSRRAVWLGPDEWLVVAPDDTAEALEQAVRTARGGDPWLSVTNVSHNSTVFRLAGPAARMVLAKATPIDLHPRAFGANACAQTVLARTRALILLAEAQAPAFEVWVRNSFAQYTADWLEDAMLEYQSPP</sequence>
<comment type="caution">
    <text evidence="1">The sequence shown here is derived from an EMBL/GenBank/DDBJ whole genome shotgun (WGS) entry which is preliminary data.</text>
</comment>
<dbReference type="Pfam" id="PF04268">
    <property type="entry name" value="SoxG"/>
    <property type="match status" value="1"/>
</dbReference>
<protein>
    <submittedName>
        <fullName evidence="1">Sarcosine oxidase gamma subunit</fullName>
    </submittedName>
</protein>
<dbReference type="Proteomes" id="UP000009881">
    <property type="component" value="Unassembled WGS sequence"/>
</dbReference>
<dbReference type="EMBL" id="ANHY01000021">
    <property type="protein sequence ID" value="EKV27034.1"/>
    <property type="molecule type" value="Genomic_DNA"/>
</dbReference>
<dbReference type="InterPro" id="IPR027266">
    <property type="entry name" value="TrmE/GcvT-like"/>
</dbReference>
<dbReference type="InterPro" id="IPR007375">
    <property type="entry name" value="SoxG"/>
</dbReference>
<dbReference type="STRING" id="1238182.C882_1963"/>
<dbReference type="RefSeq" id="WP_009542359.1">
    <property type="nucleotide sequence ID" value="NZ_ANHY01000021.1"/>
</dbReference>
<name>K9GQM4_9PROT</name>
<dbReference type="eggNOG" id="COG4583">
    <property type="taxonomic scope" value="Bacteria"/>
</dbReference>
<dbReference type="PATRIC" id="fig|1238182.3.peg.3917"/>
<accession>K9GQM4</accession>
<evidence type="ECO:0000313" key="2">
    <source>
        <dbReference type="Proteomes" id="UP000009881"/>
    </source>
</evidence>
<dbReference type="SUPFAM" id="SSF103025">
    <property type="entry name" value="Folate-binding domain"/>
    <property type="match status" value="1"/>
</dbReference>
<dbReference type="Gene3D" id="3.30.70.1520">
    <property type="entry name" value="Heterotetrameric sarcosine oxidase"/>
    <property type="match status" value="1"/>
</dbReference>